<accession>F4S2K5</accession>
<dbReference type="Proteomes" id="UP000001072">
    <property type="component" value="Unassembled WGS sequence"/>
</dbReference>
<protein>
    <submittedName>
        <fullName evidence="2">Secreted protein</fullName>
    </submittedName>
</protein>
<name>F4S2K5_MELLP</name>
<proteinExistence type="predicted"/>
<evidence type="ECO:0000313" key="2">
    <source>
        <dbReference type="EMBL" id="EGG01114.1"/>
    </source>
</evidence>
<keyword evidence="1" id="KW-0732">Signal</keyword>
<dbReference type="KEGG" id="mlr:MELLADRAFT_92738"/>
<feature type="chain" id="PRO_5003315721" evidence="1">
    <location>
        <begin position="22"/>
        <end position="139"/>
    </location>
</feature>
<keyword evidence="3" id="KW-1185">Reference proteome</keyword>
<dbReference type="InParanoid" id="F4S2K5"/>
<dbReference type="GeneID" id="18936351"/>
<dbReference type="VEuPathDB" id="FungiDB:MELLADRAFT_92738"/>
<reference evidence="3" key="1">
    <citation type="journal article" date="2011" name="Proc. Natl. Acad. Sci. U.S.A.">
        <title>Obligate biotrophy features unraveled by the genomic analysis of rust fungi.</title>
        <authorList>
            <person name="Duplessis S."/>
            <person name="Cuomo C.A."/>
            <person name="Lin Y.-C."/>
            <person name="Aerts A."/>
            <person name="Tisserant E."/>
            <person name="Veneault-Fourrey C."/>
            <person name="Joly D.L."/>
            <person name="Hacquard S."/>
            <person name="Amselem J."/>
            <person name="Cantarel B.L."/>
            <person name="Chiu R."/>
            <person name="Coutinho P.M."/>
            <person name="Feau N."/>
            <person name="Field M."/>
            <person name="Frey P."/>
            <person name="Gelhaye E."/>
            <person name="Goldberg J."/>
            <person name="Grabherr M.G."/>
            <person name="Kodira C.D."/>
            <person name="Kohler A."/>
            <person name="Kuees U."/>
            <person name="Lindquist E.A."/>
            <person name="Lucas S.M."/>
            <person name="Mago R."/>
            <person name="Mauceli E."/>
            <person name="Morin E."/>
            <person name="Murat C."/>
            <person name="Pangilinan J.L."/>
            <person name="Park R."/>
            <person name="Pearson M."/>
            <person name="Quesneville H."/>
            <person name="Rouhier N."/>
            <person name="Sakthikumar S."/>
            <person name="Salamov A.A."/>
            <person name="Schmutz J."/>
            <person name="Selles B."/>
            <person name="Shapiro H."/>
            <person name="Tanguay P."/>
            <person name="Tuskan G.A."/>
            <person name="Henrissat B."/>
            <person name="Van de Peer Y."/>
            <person name="Rouze P."/>
            <person name="Ellis J.G."/>
            <person name="Dodds P.N."/>
            <person name="Schein J.E."/>
            <person name="Zhong S."/>
            <person name="Hamelin R.C."/>
            <person name="Grigoriev I.V."/>
            <person name="Szabo L.J."/>
            <person name="Martin F."/>
        </authorList>
    </citation>
    <scope>NUCLEOTIDE SEQUENCE [LARGE SCALE GENOMIC DNA]</scope>
    <source>
        <strain evidence="3">98AG31 / pathotype 3-4-7</strain>
    </source>
</reference>
<dbReference type="HOGENOM" id="CLU_148187_0_0_1"/>
<gene>
    <name evidence="2" type="ORF">MELLADRAFT_92738</name>
</gene>
<evidence type="ECO:0000256" key="1">
    <source>
        <dbReference type="SAM" id="SignalP"/>
    </source>
</evidence>
<dbReference type="OrthoDB" id="2500212at2759"/>
<organism evidence="3">
    <name type="scientific">Melampsora larici-populina (strain 98AG31 / pathotype 3-4-7)</name>
    <name type="common">Poplar leaf rust fungus</name>
    <dbReference type="NCBI Taxonomy" id="747676"/>
    <lineage>
        <taxon>Eukaryota</taxon>
        <taxon>Fungi</taxon>
        <taxon>Dikarya</taxon>
        <taxon>Basidiomycota</taxon>
        <taxon>Pucciniomycotina</taxon>
        <taxon>Pucciniomycetes</taxon>
        <taxon>Pucciniales</taxon>
        <taxon>Melampsoraceae</taxon>
        <taxon>Melampsora</taxon>
    </lineage>
</organism>
<dbReference type="Pfam" id="PF19271">
    <property type="entry name" value="Nis1"/>
    <property type="match status" value="1"/>
</dbReference>
<dbReference type="AlphaFoldDB" id="F4S2K5"/>
<feature type="signal peptide" evidence="1">
    <location>
        <begin position="1"/>
        <end position="21"/>
    </location>
</feature>
<sequence>MNLCNLLFAIALSTLLPSVLSQRLSITSPGPNAVVKAGATTDVVLHFESTTSSVKQVACTLGFRPVGAGNALYAATLVFDESGPKFEGSTYTWKVALPNADKFGQGIGQRYNLTLSQFYLLGATNTPMVSEFANVVTVQ</sequence>
<evidence type="ECO:0000313" key="3">
    <source>
        <dbReference type="Proteomes" id="UP000001072"/>
    </source>
</evidence>
<dbReference type="EMBL" id="GL883141">
    <property type="protein sequence ID" value="EGG01114.1"/>
    <property type="molecule type" value="Genomic_DNA"/>
</dbReference>
<dbReference type="InterPro" id="IPR045469">
    <property type="entry name" value="Nis1"/>
</dbReference>
<dbReference type="RefSeq" id="XP_007415714.1">
    <property type="nucleotide sequence ID" value="XM_007415652.1"/>
</dbReference>